<gene>
    <name evidence="1" type="ORF">EK0264_02255</name>
</gene>
<dbReference type="Proteomes" id="UP000463857">
    <property type="component" value="Chromosome"/>
</dbReference>
<evidence type="ECO:0000313" key="2">
    <source>
        <dbReference type="Proteomes" id="UP000463857"/>
    </source>
</evidence>
<dbReference type="InterPro" id="IPR045441">
    <property type="entry name" value="DUF6506"/>
</dbReference>
<keyword evidence="2" id="KW-1185">Reference proteome</keyword>
<dbReference type="AlphaFoldDB" id="A0A7L4YII9"/>
<dbReference type="Pfam" id="PF20116">
    <property type="entry name" value="DUF6506"/>
    <property type="match status" value="1"/>
</dbReference>
<protein>
    <submittedName>
        <fullName evidence="1">Uncharacterized protein</fullName>
    </submittedName>
</protein>
<sequence length="180" mass="18667">MRTVVIYEGPEIDPVDTGEVRIIASPHDLLVQRAIEEYAGGADRIELCGAVGPLPQAAILDAIPTAAVGAVLYGFESLDNIAAYKTAYAAGEKLQDAFLYLDRDAPATGRRQARGDTTFVAVPDSAAAGQVAEELAAGGVTLFELYAGLGPHDAAAVWRGAARVRSDVAVGLATYPSPLA</sequence>
<dbReference type="InParanoid" id="A0A7L4YII9"/>
<name>A0A7L4YII9_9ACTN</name>
<dbReference type="KEGG" id="eke:EK0264_02255"/>
<dbReference type="RefSeq" id="WP_159542492.1">
    <property type="nucleotide sequence ID" value="NZ_CP047156.1"/>
</dbReference>
<reference evidence="1 2" key="1">
    <citation type="journal article" date="2018" name="Int. J. Syst. Evol. Microbiol.">
        <title>Epidermidibacterium keratini gen. nov., sp. nov., a member of the family Sporichthyaceae, isolated from keratin epidermis.</title>
        <authorList>
            <person name="Lee D.G."/>
            <person name="Trujillo M.E."/>
            <person name="Kang S."/>
            <person name="Nam J.J."/>
            <person name="Kim Y.J."/>
        </authorList>
    </citation>
    <scope>NUCLEOTIDE SEQUENCE [LARGE SCALE GENOMIC DNA]</scope>
    <source>
        <strain evidence="1 2">EPI-7</strain>
    </source>
</reference>
<dbReference type="OrthoDB" id="8595161at2"/>
<dbReference type="EMBL" id="CP047156">
    <property type="protein sequence ID" value="QHB99224.1"/>
    <property type="molecule type" value="Genomic_DNA"/>
</dbReference>
<accession>A0A7L4YII9</accession>
<evidence type="ECO:0000313" key="1">
    <source>
        <dbReference type="EMBL" id="QHB99224.1"/>
    </source>
</evidence>
<organism evidence="1 2">
    <name type="scientific">Epidermidibacterium keratini</name>
    <dbReference type="NCBI Taxonomy" id="1891644"/>
    <lineage>
        <taxon>Bacteria</taxon>
        <taxon>Bacillati</taxon>
        <taxon>Actinomycetota</taxon>
        <taxon>Actinomycetes</taxon>
        <taxon>Sporichthyales</taxon>
        <taxon>Sporichthyaceae</taxon>
        <taxon>Epidermidibacterium</taxon>
    </lineage>
</organism>
<proteinExistence type="predicted"/>